<keyword evidence="9 14" id="KW-0418">Kinase</keyword>
<comment type="subcellular location">
    <subcellularLocation>
        <location evidence="2">Cytoplasm</location>
    </subcellularLocation>
</comment>
<evidence type="ECO:0000256" key="6">
    <source>
        <dbReference type="ARBA" id="ARBA00022490"/>
    </source>
</evidence>
<dbReference type="InterPro" id="IPR017665">
    <property type="entry name" value="Guanylate_kinase"/>
</dbReference>
<dbReference type="NCBIfam" id="TIGR03263">
    <property type="entry name" value="guanyl_kin"/>
    <property type="match status" value="1"/>
</dbReference>
<sequence>MTIAIDIHPPASFPLSFCLADACGLRRRGLMLVLSSPSGAGKSTLCRALLDLNPALVLSVSMTTRSPRPGEVNGRDYHFTSMAAFQCLIATGSLLEYARIFGHYYGTLSEPVAEALAAGRDILFDIDWQGYRQLQHDAAGDVVGVFILPPSVEELECRLRRRAQDSNETIAHRMSKVSAEIAHWDEYRYVIVNRNVEHSVAAIETILETERLRRHRQIGLPALVASMQGVMD</sequence>
<evidence type="ECO:0000313" key="14">
    <source>
        <dbReference type="EMBL" id="VBB69490.1"/>
    </source>
</evidence>
<keyword evidence="8" id="KW-0547">Nucleotide-binding</keyword>
<keyword evidence="7 14" id="KW-0808">Transferase</keyword>
<dbReference type="Gene3D" id="3.40.50.300">
    <property type="entry name" value="P-loop containing nucleotide triphosphate hydrolases"/>
    <property type="match status" value="1"/>
</dbReference>
<evidence type="ECO:0000259" key="13">
    <source>
        <dbReference type="PROSITE" id="PS50052"/>
    </source>
</evidence>
<dbReference type="GO" id="GO:0004385">
    <property type="term" value="F:GMP kinase activity"/>
    <property type="evidence" value="ECO:0007669"/>
    <property type="project" value="UniProtKB-EC"/>
</dbReference>
<dbReference type="GO" id="GO:0005829">
    <property type="term" value="C:cytosol"/>
    <property type="evidence" value="ECO:0007669"/>
    <property type="project" value="TreeGrafter"/>
</dbReference>
<dbReference type="InterPro" id="IPR027417">
    <property type="entry name" value="P-loop_NTPase"/>
</dbReference>
<comment type="catalytic activity">
    <reaction evidence="12">
        <text>GMP + ATP = GDP + ADP</text>
        <dbReference type="Rhea" id="RHEA:20780"/>
        <dbReference type="ChEBI" id="CHEBI:30616"/>
        <dbReference type="ChEBI" id="CHEBI:58115"/>
        <dbReference type="ChEBI" id="CHEBI:58189"/>
        <dbReference type="ChEBI" id="CHEBI:456216"/>
        <dbReference type="EC" id="2.7.4.8"/>
    </reaction>
</comment>
<dbReference type="InterPro" id="IPR008145">
    <property type="entry name" value="GK/Ca_channel_bsu"/>
</dbReference>
<dbReference type="AlphaFoldDB" id="A0A484H7C6"/>
<gene>
    <name evidence="14" type="ORF">RIEGSTA812A_PEG_963</name>
</gene>
<proteinExistence type="inferred from homology"/>
<dbReference type="PROSITE" id="PS00856">
    <property type="entry name" value="GUANYLATE_KINASE_1"/>
    <property type="match status" value="1"/>
</dbReference>
<accession>A0A484H7C6</accession>
<dbReference type="InterPro" id="IPR008144">
    <property type="entry name" value="Guanylate_kin-like_dom"/>
</dbReference>
<dbReference type="SMART" id="SM00072">
    <property type="entry name" value="GuKc"/>
    <property type="match status" value="1"/>
</dbReference>
<dbReference type="PROSITE" id="PS50052">
    <property type="entry name" value="GUANYLATE_KINASE_2"/>
    <property type="match status" value="1"/>
</dbReference>
<dbReference type="Pfam" id="PF00625">
    <property type="entry name" value="Guanylate_kin"/>
    <property type="match status" value="1"/>
</dbReference>
<dbReference type="HAMAP" id="MF_00328">
    <property type="entry name" value="Guanylate_kinase"/>
    <property type="match status" value="1"/>
</dbReference>
<evidence type="ECO:0000256" key="10">
    <source>
        <dbReference type="ARBA" id="ARBA00022840"/>
    </source>
</evidence>
<dbReference type="EC" id="2.7.4.8" evidence="4"/>
<dbReference type="FunFam" id="3.30.63.10:FF:000005">
    <property type="entry name" value="Guanylate kinase"/>
    <property type="match status" value="1"/>
</dbReference>
<keyword evidence="10" id="KW-0067">ATP-binding</keyword>
<evidence type="ECO:0000256" key="5">
    <source>
        <dbReference type="ARBA" id="ARBA00016296"/>
    </source>
</evidence>
<reference evidence="14" key="1">
    <citation type="submission" date="2018-10" db="EMBL/GenBank/DDBJ databases">
        <authorList>
            <person name="Gruber-Vodicka H."/>
            <person name="Jaeckle O."/>
        </authorList>
    </citation>
    <scope>NUCLEOTIDE SEQUENCE</scope>
</reference>
<keyword evidence="6" id="KW-0963">Cytoplasm</keyword>
<evidence type="ECO:0000256" key="12">
    <source>
        <dbReference type="ARBA" id="ARBA00048594"/>
    </source>
</evidence>
<evidence type="ECO:0000256" key="11">
    <source>
        <dbReference type="ARBA" id="ARBA00030128"/>
    </source>
</evidence>
<evidence type="ECO:0000256" key="2">
    <source>
        <dbReference type="ARBA" id="ARBA00004496"/>
    </source>
</evidence>
<protein>
    <recommendedName>
        <fullName evidence="5">Guanylate kinase</fullName>
        <ecNumber evidence="4">2.7.4.8</ecNumber>
    </recommendedName>
    <alternativeName>
        <fullName evidence="11">GMP kinase</fullName>
    </alternativeName>
</protein>
<evidence type="ECO:0000256" key="1">
    <source>
        <dbReference type="ARBA" id="ARBA00003531"/>
    </source>
</evidence>
<dbReference type="Gene3D" id="3.30.63.10">
    <property type="entry name" value="Guanylate Kinase phosphate binding domain"/>
    <property type="match status" value="1"/>
</dbReference>
<dbReference type="PANTHER" id="PTHR23117">
    <property type="entry name" value="GUANYLATE KINASE-RELATED"/>
    <property type="match status" value="1"/>
</dbReference>
<evidence type="ECO:0000256" key="7">
    <source>
        <dbReference type="ARBA" id="ARBA00022679"/>
    </source>
</evidence>
<evidence type="ECO:0000256" key="8">
    <source>
        <dbReference type="ARBA" id="ARBA00022741"/>
    </source>
</evidence>
<evidence type="ECO:0000256" key="4">
    <source>
        <dbReference type="ARBA" id="ARBA00012961"/>
    </source>
</evidence>
<dbReference type="SUPFAM" id="SSF52540">
    <property type="entry name" value="P-loop containing nucleoside triphosphate hydrolases"/>
    <property type="match status" value="1"/>
</dbReference>
<dbReference type="PANTHER" id="PTHR23117:SF13">
    <property type="entry name" value="GUANYLATE KINASE"/>
    <property type="match status" value="1"/>
</dbReference>
<evidence type="ECO:0000256" key="9">
    <source>
        <dbReference type="ARBA" id="ARBA00022777"/>
    </source>
</evidence>
<comment type="function">
    <text evidence="1">Essential for recycling GMP and indirectly, cGMP.</text>
</comment>
<feature type="domain" description="Guanylate kinase-like" evidence="13">
    <location>
        <begin position="29"/>
        <end position="208"/>
    </location>
</feature>
<dbReference type="GO" id="GO:0005524">
    <property type="term" value="F:ATP binding"/>
    <property type="evidence" value="ECO:0007669"/>
    <property type="project" value="UniProtKB-KW"/>
</dbReference>
<comment type="similarity">
    <text evidence="3">Belongs to the guanylate kinase family.</text>
</comment>
<name>A0A484H7C6_9ZZZZ</name>
<evidence type="ECO:0000256" key="3">
    <source>
        <dbReference type="ARBA" id="ARBA00005790"/>
    </source>
</evidence>
<dbReference type="EMBL" id="LR026963">
    <property type="protein sequence ID" value="VBB69490.1"/>
    <property type="molecule type" value="Genomic_DNA"/>
</dbReference>
<dbReference type="InterPro" id="IPR020590">
    <property type="entry name" value="Guanylate_kinase_CS"/>
</dbReference>
<dbReference type="CDD" id="cd00071">
    <property type="entry name" value="GMPK"/>
    <property type="match status" value="1"/>
</dbReference>
<organism evidence="14">
    <name type="scientific">invertebrate metagenome</name>
    <dbReference type="NCBI Taxonomy" id="1711999"/>
    <lineage>
        <taxon>unclassified sequences</taxon>
        <taxon>metagenomes</taxon>
        <taxon>organismal metagenomes</taxon>
    </lineage>
</organism>